<reference evidence="2" key="2">
    <citation type="submission" date="2023-06" db="EMBL/GenBank/DDBJ databases">
        <authorList>
            <consortium name="Lawrence Berkeley National Laboratory"/>
            <person name="Mondo S.J."/>
            <person name="Hensen N."/>
            <person name="Bonometti L."/>
            <person name="Westerberg I."/>
            <person name="Brannstrom I.O."/>
            <person name="Guillou S."/>
            <person name="Cros-Aarteil S."/>
            <person name="Calhoun S."/>
            <person name="Haridas S."/>
            <person name="Kuo A."/>
            <person name="Pangilinan J."/>
            <person name="Riley R."/>
            <person name="Labutti K."/>
            <person name="Andreopoulos B."/>
            <person name="Lipzen A."/>
            <person name="Chen C."/>
            <person name="Yanf M."/>
            <person name="Daum C."/>
            <person name="Ng V."/>
            <person name="Clum A."/>
            <person name="Steindorff A."/>
            <person name="Ohm R."/>
            <person name="Martin F."/>
            <person name="Silar P."/>
            <person name="Natvig D."/>
            <person name="Lalanne C."/>
            <person name="Gautier V."/>
            <person name="Ament-Velasquez S.L."/>
            <person name="Kruys A."/>
            <person name="Hutchinson M.I."/>
            <person name="Powell A.J."/>
            <person name="Barry K."/>
            <person name="Miller A.N."/>
            <person name="Grigoriev I.V."/>
            <person name="Debuchy R."/>
            <person name="Gladieux P."/>
            <person name="Thoren M.H."/>
            <person name="Johannesson H."/>
        </authorList>
    </citation>
    <scope>NUCLEOTIDE SEQUENCE</scope>
    <source>
        <strain evidence="2">CBS 626.80</strain>
    </source>
</reference>
<name>A0AAN6NTL0_9PEZI</name>
<reference evidence="2" key="1">
    <citation type="journal article" date="2023" name="Mol. Phylogenet. Evol.">
        <title>Genome-scale phylogeny and comparative genomics of the fungal order Sordariales.</title>
        <authorList>
            <person name="Hensen N."/>
            <person name="Bonometti L."/>
            <person name="Westerberg I."/>
            <person name="Brannstrom I.O."/>
            <person name="Guillou S."/>
            <person name="Cros-Aarteil S."/>
            <person name="Calhoun S."/>
            <person name="Haridas S."/>
            <person name="Kuo A."/>
            <person name="Mondo S."/>
            <person name="Pangilinan J."/>
            <person name="Riley R."/>
            <person name="LaButti K."/>
            <person name="Andreopoulos B."/>
            <person name="Lipzen A."/>
            <person name="Chen C."/>
            <person name="Yan M."/>
            <person name="Daum C."/>
            <person name="Ng V."/>
            <person name="Clum A."/>
            <person name="Steindorff A."/>
            <person name="Ohm R.A."/>
            <person name="Martin F."/>
            <person name="Silar P."/>
            <person name="Natvig D.O."/>
            <person name="Lalanne C."/>
            <person name="Gautier V."/>
            <person name="Ament-Velasquez S.L."/>
            <person name="Kruys A."/>
            <person name="Hutchinson M.I."/>
            <person name="Powell A.J."/>
            <person name="Barry K."/>
            <person name="Miller A.N."/>
            <person name="Grigoriev I.V."/>
            <person name="Debuchy R."/>
            <person name="Gladieux P."/>
            <person name="Hiltunen Thoren M."/>
            <person name="Johannesson H."/>
        </authorList>
    </citation>
    <scope>NUCLEOTIDE SEQUENCE</scope>
    <source>
        <strain evidence="2">CBS 626.80</strain>
    </source>
</reference>
<gene>
    <name evidence="2" type="ORF">QBC32DRAFT_314504</name>
</gene>
<organism evidence="2 3">
    <name type="scientific">Pseudoneurospora amorphoporcata</name>
    <dbReference type="NCBI Taxonomy" id="241081"/>
    <lineage>
        <taxon>Eukaryota</taxon>
        <taxon>Fungi</taxon>
        <taxon>Dikarya</taxon>
        <taxon>Ascomycota</taxon>
        <taxon>Pezizomycotina</taxon>
        <taxon>Sordariomycetes</taxon>
        <taxon>Sordariomycetidae</taxon>
        <taxon>Sordariales</taxon>
        <taxon>Sordariaceae</taxon>
        <taxon>Pseudoneurospora</taxon>
    </lineage>
</organism>
<feature type="compositionally biased region" description="Basic and acidic residues" evidence="1">
    <location>
        <begin position="217"/>
        <end position="229"/>
    </location>
</feature>
<accession>A0AAN6NTL0</accession>
<evidence type="ECO:0000256" key="1">
    <source>
        <dbReference type="SAM" id="MobiDB-lite"/>
    </source>
</evidence>
<dbReference type="EMBL" id="MU859138">
    <property type="protein sequence ID" value="KAK3951820.1"/>
    <property type="molecule type" value="Genomic_DNA"/>
</dbReference>
<comment type="caution">
    <text evidence="2">The sequence shown here is derived from an EMBL/GenBank/DDBJ whole genome shotgun (WGS) entry which is preliminary data.</text>
</comment>
<keyword evidence="3" id="KW-1185">Reference proteome</keyword>
<sequence>MPLALNLISASCGRIFFQLPGNGVFAHLPPGDFLPSANGGDDCLHILVSRDAVVVFGVCSDDLELAVCLTSGDGGRSAPGGASGLGSGGLVLLDATTAGAWPFKGTGRWTPGKTDSASETITPDTLENKSLYWNWLGEPDKTAVADMLGKASTYTDKTVSQTKYARQVTEYKKAIRAGGQAILILTRVIIMSVTDICLDNRPARAECQDRLAEKEIDETERKQRTEYPGKYRRQQKAAKLLNKRRSAD</sequence>
<dbReference type="AlphaFoldDB" id="A0AAN6NTL0"/>
<dbReference type="Proteomes" id="UP001303222">
    <property type="component" value="Unassembled WGS sequence"/>
</dbReference>
<feature type="compositionally biased region" description="Basic residues" evidence="1">
    <location>
        <begin position="230"/>
        <end position="248"/>
    </location>
</feature>
<feature type="region of interest" description="Disordered" evidence="1">
    <location>
        <begin position="217"/>
        <end position="248"/>
    </location>
</feature>
<proteinExistence type="predicted"/>
<evidence type="ECO:0000313" key="2">
    <source>
        <dbReference type="EMBL" id="KAK3951820.1"/>
    </source>
</evidence>
<protein>
    <submittedName>
        <fullName evidence="2">Uncharacterized protein</fullName>
    </submittedName>
</protein>
<evidence type="ECO:0000313" key="3">
    <source>
        <dbReference type="Proteomes" id="UP001303222"/>
    </source>
</evidence>